<keyword evidence="3" id="KW-0813">Transport</keyword>
<evidence type="ECO:0000313" key="12">
    <source>
        <dbReference type="Proteomes" id="UP000189733"/>
    </source>
</evidence>
<evidence type="ECO:0000256" key="3">
    <source>
        <dbReference type="ARBA" id="ARBA00022448"/>
    </source>
</evidence>
<dbReference type="InterPro" id="IPR003838">
    <property type="entry name" value="ABC3_permease_C"/>
</dbReference>
<protein>
    <submittedName>
        <fullName evidence="11">Lipoprotein-releasing system permease protein</fullName>
    </submittedName>
</protein>
<keyword evidence="12" id="KW-1185">Reference proteome</keyword>
<dbReference type="InterPro" id="IPR011925">
    <property type="entry name" value="LolCE_TM"/>
</dbReference>
<comment type="subcellular location">
    <subcellularLocation>
        <location evidence="1">Cell membrane</location>
        <topology evidence="1">Multi-pass membrane protein</topology>
    </subcellularLocation>
</comment>
<evidence type="ECO:0000259" key="9">
    <source>
        <dbReference type="Pfam" id="PF02687"/>
    </source>
</evidence>
<dbReference type="Proteomes" id="UP000189733">
    <property type="component" value="Unassembled WGS sequence"/>
</dbReference>
<evidence type="ECO:0000256" key="8">
    <source>
        <dbReference type="SAM" id="Phobius"/>
    </source>
</evidence>
<dbReference type="InterPro" id="IPR025857">
    <property type="entry name" value="MacB_PCD"/>
</dbReference>
<evidence type="ECO:0000256" key="7">
    <source>
        <dbReference type="ARBA" id="ARBA00023136"/>
    </source>
</evidence>
<evidence type="ECO:0000256" key="1">
    <source>
        <dbReference type="ARBA" id="ARBA00004651"/>
    </source>
</evidence>
<dbReference type="NCBIfam" id="TIGR02212">
    <property type="entry name" value="lolCE"/>
    <property type="match status" value="1"/>
</dbReference>
<evidence type="ECO:0000259" key="10">
    <source>
        <dbReference type="Pfam" id="PF12704"/>
    </source>
</evidence>
<keyword evidence="5 8" id="KW-0812">Transmembrane</keyword>
<evidence type="ECO:0000256" key="2">
    <source>
        <dbReference type="ARBA" id="ARBA00005236"/>
    </source>
</evidence>
<proteinExistence type="inferred from homology"/>
<dbReference type="OrthoDB" id="9808461at2"/>
<reference evidence="11 12" key="1">
    <citation type="submission" date="2017-02" db="EMBL/GenBank/DDBJ databases">
        <authorList>
            <person name="Peterson S.W."/>
        </authorList>
    </citation>
    <scope>NUCLEOTIDE SEQUENCE [LARGE SCALE GENOMIC DNA]</scope>
    <source>
        <strain evidence="11 12">DSM 18034</strain>
    </source>
</reference>
<feature type="transmembrane region" description="Helical" evidence="8">
    <location>
        <begin position="369"/>
        <end position="392"/>
    </location>
</feature>
<feature type="transmembrane region" description="Helical" evidence="8">
    <location>
        <begin position="273"/>
        <end position="299"/>
    </location>
</feature>
<dbReference type="Pfam" id="PF02687">
    <property type="entry name" value="FtsX"/>
    <property type="match status" value="1"/>
</dbReference>
<keyword evidence="7 8" id="KW-0472">Membrane</keyword>
<gene>
    <name evidence="11" type="ORF">SAMN02745702_02113</name>
</gene>
<dbReference type="PANTHER" id="PTHR30489">
    <property type="entry name" value="LIPOPROTEIN-RELEASING SYSTEM TRANSMEMBRANE PROTEIN LOLE"/>
    <property type="match status" value="1"/>
</dbReference>
<feature type="domain" description="MacB-like periplasmic core" evidence="10">
    <location>
        <begin position="25"/>
        <end position="244"/>
    </location>
</feature>
<organism evidence="11 12">
    <name type="scientific">Desulfobaculum bizertense DSM 18034</name>
    <dbReference type="NCBI Taxonomy" id="1121442"/>
    <lineage>
        <taxon>Bacteria</taxon>
        <taxon>Pseudomonadati</taxon>
        <taxon>Thermodesulfobacteriota</taxon>
        <taxon>Desulfovibrionia</taxon>
        <taxon>Desulfovibrionales</taxon>
        <taxon>Desulfovibrionaceae</taxon>
        <taxon>Desulfobaculum</taxon>
    </lineage>
</organism>
<evidence type="ECO:0000313" key="11">
    <source>
        <dbReference type="EMBL" id="SKA75647.1"/>
    </source>
</evidence>
<keyword evidence="11" id="KW-0449">Lipoprotein</keyword>
<sequence>MSFESFVALRYLIARRGQAFISVISVISILGVALGVAALIVVLGVMNGMSTDMRDKILGVNAHLVIASVDAKIHNPAAISEKASEVQGVTGVTPFVYYEAMLSTRHGVKGVALRGIDPTTASSVLSLSRDIFEGKLSDLNVQSGPPGIILGSELAGRLGVRKGALVNLLSPAGKRTAAGFVPTVKIFRVVGVFKTGMFEYDSSLAYTSLPAARALMNLEDDVVSGFELRVDDVDRASEIGKEVNTAIGGFPFYTRSWQEMNANLFAALKLEKVGMSVILIMIVLVGSFSIVTTLVMLVMEKTRDIAILMSMGATRKSIRRIFMLQGMIIGFAGTVLGYALGLGLCFLLQRYQFIELPKGIYSMDHLPVLLDWVDMTLIGISAMVLCFVATLYPARQAARLLPAEALRYE</sequence>
<evidence type="ECO:0000256" key="5">
    <source>
        <dbReference type="ARBA" id="ARBA00022692"/>
    </source>
</evidence>
<dbReference type="GO" id="GO:0044874">
    <property type="term" value="P:lipoprotein localization to outer membrane"/>
    <property type="evidence" value="ECO:0007669"/>
    <property type="project" value="TreeGrafter"/>
</dbReference>
<keyword evidence="6 8" id="KW-1133">Transmembrane helix</keyword>
<evidence type="ECO:0000256" key="4">
    <source>
        <dbReference type="ARBA" id="ARBA00022475"/>
    </source>
</evidence>
<name>A0A1T4WEM0_9BACT</name>
<comment type="similarity">
    <text evidence="2">Belongs to the ABC-4 integral membrane protein family. LolC/E subfamily.</text>
</comment>
<dbReference type="AlphaFoldDB" id="A0A1T4WEM0"/>
<dbReference type="GO" id="GO:0098797">
    <property type="term" value="C:plasma membrane protein complex"/>
    <property type="evidence" value="ECO:0007669"/>
    <property type="project" value="TreeGrafter"/>
</dbReference>
<feature type="domain" description="ABC3 transporter permease C-terminal" evidence="9">
    <location>
        <begin position="277"/>
        <end position="400"/>
    </location>
</feature>
<dbReference type="InterPro" id="IPR051447">
    <property type="entry name" value="Lipoprotein-release_system"/>
</dbReference>
<dbReference type="PANTHER" id="PTHR30489:SF0">
    <property type="entry name" value="LIPOPROTEIN-RELEASING SYSTEM TRANSMEMBRANE PROTEIN LOLE"/>
    <property type="match status" value="1"/>
</dbReference>
<evidence type="ECO:0000256" key="6">
    <source>
        <dbReference type="ARBA" id="ARBA00022989"/>
    </source>
</evidence>
<dbReference type="GO" id="GO:0042953">
    <property type="term" value="P:lipoprotein transport"/>
    <property type="evidence" value="ECO:0007669"/>
    <property type="project" value="InterPro"/>
</dbReference>
<dbReference type="EMBL" id="FUYA01000007">
    <property type="protein sequence ID" value="SKA75647.1"/>
    <property type="molecule type" value="Genomic_DNA"/>
</dbReference>
<feature type="transmembrane region" description="Helical" evidence="8">
    <location>
        <begin position="320"/>
        <end position="349"/>
    </location>
</feature>
<feature type="transmembrane region" description="Helical" evidence="8">
    <location>
        <begin position="20"/>
        <end position="46"/>
    </location>
</feature>
<accession>A0A1T4WEM0</accession>
<dbReference type="STRING" id="1121442.SAMN02745702_02113"/>
<dbReference type="RefSeq" id="WP_078685403.1">
    <property type="nucleotide sequence ID" value="NZ_FUYA01000007.1"/>
</dbReference>
<dbReference type="Pfam" id="PF12704">
    <property type="entry name" value="MacB_PCD"/>
    <property type="match status" value="1"/>
</dbReference>
<keyword evidence="4" id="KW-1003">Cell membrane</keyword>